<dbReference type="Proteomes" id="UP000501253">
    <property type="component" value="Chromosome"/>
</dbReference>
<dbReference type="NCBIfam" id="TIGR00299">
    <property type="entry name" value="nickel pincer cofactor biosynthesis protein LarC"/>
    <property type="match status" value="1"/>
</dbReference>
<keyword evidence="2" id="KW-0456">Lyase</keyword>
<dbReference type="PANTHER" id="PTHR36566:SF1">
    <property type="entry name" value="PYRIDINIUM-3,5-BISTHIOCARBOXYLIC ACID MONONUCLEOTIDE NICKEL INSERTION PROTEIN"/>
    <property type="match status" value="1"/>
</dbReference>
<dbReference type="InterPro" id="IPR002822">
    <property type="entry name" value="Ni_insertion"/>
</dbReference>
<organism evidence="3 4">
    <name type="scientific">Thermosulfurimonas marina</name>
    <dbReference type="NCBI Taxonomy" id="2047767"/>
    <lineage>
        <taxon>Bacteria</taxon>
        <taxon>Pseudomonadati</taxon>
        <taxon>Thermodesulfobacteriota</taxon>
        <taxon>Thermodesulfobacteria</taxon>
        <taxon>Thermodesulfobacteriales</taxon>
        <taxon>Thermodesulfobacteriaceae</taxon>
        <taxon>Thermosulfurimonas</taxon>
    </lineage>
</organism>
<accession>A0A6H1WT00</accession>
<name>A0A6H1WT00_9BACT</name>
<dbReference type="PANTHER" id="PTHR36566">
    <property type="entry name" value="NICKEL INSERTION PROTEIN-RELATED"/>
    <property type="match status" value="1"/>
</dbReference>
<dbReference type="HAMAP" id="MF_01074">
    <property type="entry name" value="LarC"/>
    <property type="match status" value="1"/>
</dbReference>
<dbReference type="EMBL" id="CP042909">
    <property type="protein sequence ID" value="QJA06300.1"/>
    <property type="molecule type" value="Genomic_DNA"/>
</dbReference>
<dbReference type="Pfam" id="PF01969">
    <property type="entry name" value="Ni_insertion"/>
    <property type="match status" value="1"/>
</dbReference>
<evidence type="ECO:0000256" key="2">
    <source>
        <dbReference type="HAMAP-Rule" id="MF_01074"/>
    </source>
</evidence>
<sequence length="393" mass="42547">MKRAWLQAVGGVAGDMFLAALLSAGLPEEELARFLSELPGGLRLETRTVSVSGISALRVELSATAPGNLPTRLSDFLALLEGLGLAPRILSAARKIFRLIFEAEARVHGRTPEEVNLHELSAWDTLGDVLGVLWGLERLGIAELYVSALPLGSGLLETAHGRLPHPAPATLEILKGVPVYGVPEKFETVTPTGAALVRVLARGFGPPPPMEIEAVGSGAGTFPLATRPNLLRLLVGRPPGEVFSEEVVEIVTDLDDETPETLAQVAERLLSAGALDVGFLPRTMKKGRPGLKLEVLAPPEAAEELARLLLEETVTLGVRLRRLERRVLLRQTRTVETPWGPVRVKLARSPSGKLKVKPEFEDLRTLSQKTGLSLREIREAVQSRISGLKWERD</sequence>
<proteinExistence type="inferred from homology"/>
<keyword evidence="4" id="KW-1185">Reference proteome</keyword>
<dbReference type="Gene3D" id="3.30.70.1380">
    <property type="entry name" value="Transcriptional regulatory protein pf0864 domain like"/>
    <property type="match status" value="1"/>
</dbReference>
<dbReference type="KEGG" id="tmai:FVE67_05540"/>
<keyword evidence="1 2" id="KW-0533">Nickel</keyword>
<dbReference type="RefSeq" id="WP_168719648.1">
    <property type="nucleotide sequence ID" value="NZ_CP042909.1"/>
</dbReference>
<reference evidence="3 4" key="1">
    <citation type="submission" date="2019-08" db="EMBL/GenBank/DDBJ databases">
        <title>Complete genome sequence of Thermosulfurimonas marina SU872T, an anaerobic thermophilic chemolithoautotrophic bacterium isolated from a shallow marine hydrothermal vent.</title>
        <authorList>
            <person name="Allioux M."/>
            <person name="Jebbar M."/>
            <person name="Slobodkina G."/>
            <person name="Slobodkin A."/>
            <person name="Moalic Y."/>
            <person name="Frolova A."/>
            <person name="Shao Z."/>
            <person name="Alain K."/>
        </authorList>
    </citation>
    <scope>NUCLEOTIDE SEQUENCE [LARGE SCALE GENOMIC DNA]</scope>
    <source>
        <strain evidence="3 4">SU872</strain>
    </source>
</reference>
<evidence type="ECO:0000313" key="3">
    <source>
        <dbReference type="EMBL" id="QJA06300.1"/>
    </source>
</evidence>
<dbReference type="GO" id="GO:0016829">
    <property type="term" value="F:lyase activity"/>
    <property type="evidence" value="ECO:0007669"/>
    <property type="project" value="UniProtKB-UniRule"/>
</dbReference>
<dbReference type="GO" id="GO:0016151">
    <property type="term" value="F:nickel cation binding"/>
    <property type="evidence" value="ECO:0007669"/>
    <property type="project" value="UniProtKB-UniRule"/>
</dbReference>
<protein>
    <recommendedName>
        <fullName evidence="2">Putative nickel insertion protein</fullName>
    </recommendedName>
</protein>
<comment type="similarity">
    <text evidence="2">Belongs to the LarC family.</text>
</comment>
<dbReference type="AlphaFoldDB" id="A0A6H1WT00"/>
<evidence type="ECO:0000313" key="4">
    <source>
        <dbReference type="Proteomes" id="UP000501253"/>
    </source>
</evidence>
<evidence type="ECO:0000256" key="1">
    <source>
        <dbReference type="ARBA" id="ARBA00022596"/>
    </source>
</evidence>
<dbReference type="Gene3D" id="3.10.20.300">
    <property type="entry name" value="mk0293 like domain"/>
    <property type="match status" value="1"/>
</dbReference>
<gene>
    <name evidence="3" type="primary">larC</name>
    <name evidence="3" type="ORF">FVE67_05540</name>
</gene>